<reference evidence="2" key="1">
    <citation type="journal article" date="2019" name="Virus Evol.">
        <title>Novel hepatitis D-like agents in vertebrates and invertebrates.</title>
        <authorList>
            <person name="Chang W.S."/>
            <person name="Pettersson J.H."/>
            <person name="Le Lay C."/>
            <person name="Shi M."/>
            <person name="Lo N."/>
            <person name="Wille M."/>
            <person name="Eden J.S."/>
            <person name="Holmes E.C."/>
        </authorList>
    </citation>
    <scope>NUCLEOTIDE SEQUENCE</scope>
</reference>
<keyword evidence="3" id="KW-1185">Reference proteome</keyword>
<reference evidence="2" key="2">
    <citation type="submission" date="2019-06" db="EMBL/GenBank/DDBJ databases">
        <authorList>
            <person name="Chang W.-S."/>
            <person name="Pettersson J.H.-O."/>
            <person name="Le Lay C."/>
            <person name="Shi M."/>
            <person name="Lo N."/>
            <person name="Wille M."/>
            <person name="Eden J.-S."/>
            <person name="Holmes E.C."/>
        </authorList>
    </citation>
    <scope>NUCLEOTIDE SEQUENCE</scope>
</reference>
<feature type="region of interest" description="Disordered" evidence="1">
    <location>
        <begin position="65"/>
        <end position="97"/>
    </location>
</feature>
<evidence type="ECO:0000313" key="3">
    <source>
        <dbReference type="Proteomes" id="UP000682947"/>
    </source>
</evidence>
<name>A0A5B8ZSH1_9VIRU</name>
<proteinExistence type="predicted"/>
<dbReference type="RefSeq" id="YP_010798339.1">
    <property type="nucleotide sequence ID" value="NC_076418.1"/>
</dbReference>
<feature type="compositionally biased region" description="Basic and acidic residues" evidence="1">
    <location>
        <begin position="81"/>
        <end position="90"/>
    </location>
</feature>
<sequence>MADEQARFGLAESYLGGYRRQFQLELELIETKRKLREMEKENPWLKMVKGQTRKGSQGIQTILGKREKVAEAGPSGKKQRKADLSGEERARKRNMSLFKQQENQVRMKLAAKKPVSEELAKALLSSSNLVERQLDDDLVKDLTERGFLSPDQTGPYLLRWECKTRAEREGRLSPLSDMGE</sequence>
<evidence type="ECO:0000313" key="2">
    <source>
        <dbReference type="EMBL" id="QED55976.1"/>
    </source>
</evidence>
<evidence type="ECO:0000256" key="1">
    <source>
        <dbReference type="SAM" id="MobiDB-lite"/>
    </source>
</evidence>
<dbReference type="GeneID" id="80536499"/>
<organism evidence="2 3">
    <name type="scientific">Fish HDV-like virus</name>
    <dbReference type="NCBI Taxonomy" id="2596902"/>
    <lineage>
        <taxon>Viruses</taxon>
        <taxon>Ribozyviria</taxon>
        <taxon>Kolmioviridae</taxon>
        <taxon>Deltavirus</taxon>
    </lineage>
</organism>
<protein>
    <submittedName>
        <fullName evidence="2">HDAg-like protein</fullName>
    </submittedName>
</protein>
<dbReference type="Proteomes" id="UP000682947">
    <property type="component" value="Segment"/>
</dbReference>
<dbReference type="EMBL" id="MN031240">
    <property type="protein sequence ID" value="QED55976.1"/>
    <property type="molecule type" value="Genomic_RNA"/>
</dbReference>
<dbReference type="KEGG" id="vg:80536499"/>
<accession>A0A5B8ZSH1</accession>
<dbReference type="InterPro" id="IPR027403">
    <property type="entry name" value="Delta_antigen_N"/>
</dbReference>
<dbReference type="SUPFAM" id="SSF58108">
    <property type="entry name" value="Oligomerization domain of hepatitis delta antigen"/>
    <property type="match status" value="1"/>
</dbReference>